<keyword evidence="2" id="KW-0808">Transferase</keyword>
<reference evidence="2 3" key="1">
    <citation type="submission" date="2016-10" db="EMBL/GenBank/DDBJ databases">
        <authorList>
            <person name="de Groot N.N."/>
        </authorList>
    </citation>
    <scope>NUCLEOTIDE SEQUENCE [LARGE SCALE GENOMIC DNA]</scope>
    <source>
        <strain evidence="2 3">IPL20</strain>
    </source>
</reference>
<dbReference type="PANTHER" id="PTHR12526">
    <property type="entry name" value="GLYCOSYLTRANSFERASE"/>
    <property type="match status" value="1"/>
</dbReference>
<dbReference type="Proteomes" id="UP000199074">
    <property type="component" value="Unassembled WGS sequence"/>
</dbReference>
<dbReference type="SUPFAM" id="SSF53756">
    <property type="entry name" value="UDP-Glycosyltransferase/glycogen phosphorylase"/>
    <property type="match status" value="1"/>
</dbReference>
<evidence type="ECO:0000259" key="1">
    <source>
        <dbReference type="Pfam" id="PF13439"/>
    </source>
</evidence>
<organism evidence="2 3">
    <name type="scientific">Devosia crocina</name>
    <dbReference type="NCBI Taxonomy" id="429728"/>
    <lineage>
        <taxon>Bacteria</taxon>
        <taxon>Pseudomonadati</taxon>
        <taxon>Pseudomonadota</taxon>
        <taxon>Alphaproteobacteria</taxon>
        <taxon>Hyphomicrobiales</taxon>
        <taxon>Devosiaceae</taxon>
        <taxon>Devosia</taxon>
    </lineage>
</organism>
<dbReference type="CDD" id="cd03811">
    <property type="entry name" value="GT4_GT28_WabH-like"/>
    <property type="match status" value="1"/>
</dbReference>
<keyword evidence="3" id="KW-1185">Reference proteome</keyword>
<dbReference type="EMBL" id="FPCK01000001">
    <property type="protein sequence ID" value="SFV28519.1"/>
    <property type="molecule type" value="Genomic_DNA"/>
</dbReference>
<dbReference type="Pfam" id="PF13692">
    <property type="entry name" value="Glyco_trans_1_4"/>
    <property type="match status" value="1"/>
</dbReference>
<dbReference type="PANTHER" id="PTHR12526:SF630">
    <property type="entry name" value="GLYCOSYLTRANSFERASE"/>
    <property type="match status" value="1"/>
</dbReference>
<dbReference type="Gene3D" id="3.40.50.2000">
    <property type="entry name" value="Glycogen Phosphorylase B"/>
    <property type="match status" value="2"/>
</dbReference>
<protein>
    <submittedName>
        <fullName evidence="2">Glycosyltransferase involved in cell wall bisynthesis</fullName>
    </submittedName>
</protein>
<accession>A0A1I7N1H6</accession>
<dbReference type="Pfam" id="PF13439">
    <property type="entry name" value="Glyco_transf_4"/>
    <property type="match status" value="1"/>
</dbReference>
<sequence length="367" mass="40123">MRIGLFFWSLELGGVEHMMVELARALVERGHSVTLILARAARPDEYLPDPRIGIVRLGCATTPRTILKLAVHLSSLRYDLLYTAMPTTNIAAIAAISLARVPTKLVISERSNPVLEARHAPTWRYRAAFTLQPFVYPLADAIVAVSAGLADALAKSARLSRDTIRVIYNPAFCDDAGNKDRPALHPWLLDKDRPVILAAGRLMAQKDFATLIRAFALVRAQRPARLIILGEGPERPRLEALLDELGLESDVAMPGYRSDIRPFLAEADVFALTSIWEGFGNVLVEALGAGCSIVSTDCPDGPAEILADGRYGTLVAVGDEAGLCSALIRALDRPFDPQEQRQRARHFSVARSADAYETLFQHLVGAR</sequence>
<proteinExistence type="predicted"/>
<dbReference type="STRING" id="429728.SAMN05216456_0535"/>
<gene>
    <name evidence="2" type="ORF">SAMN05216456_0535</name>
</gene>
<feature type="domain" description="Glycosyltransferase subfamily 4-like N-terminal" evidence="1">
    <location>
        <begin position="13"/>
        <end position="170"/>
    </location>
</feature>
<evidence type="ECO:0000313" key="3">
    <source>
        <dbReference type="Proteomes" id="UP000199074"/>
    </source>
</evidence>
<dbReference type="AlphaFoldDB" id="A0A1I7N1H6"/>
<name>A0A1I7N1H6_9HYPH</name>
<dbReference type="GO" id="GO:0016757">
    <property type="term" value="F:glycosyltransferase activity"/>
    <property type="evidence" value="ECO:0007669"/>
    <property type="project" value="UniProtKB-ARBA"/>
</dbReference>
<evidence type="ECO:0000313" key="2">
    <source>
        <dbReference type="EMBL" id="SFV28519.1"/>
    </source>
</evidence>
<dbReference type="InterPro" id="IPR028098">
    <property type="entry name" value="Glyco_trans_4-like_N"/>
</dbReference>